<dbReference type="SUPFAM" id="SSF52096">
    <property type="entry name" value="ClpP/crotonase"/>
    <property type="match status" value="1"/>
</dbReference>
<sequence length="265" mass="28326">MSDVEYRLSDQLTVTNDGAVRIVTLNRPESLNAVSPQLQQSLVAVWSQIAADREARAVVLTGAGKAFSAGGDLDNFLLQHEDVERRRASLRNARRLADEMIGFHLPVVAAVNGPAVGLGATLAVLSDIVVMSEKSYLADTHVLVGLVAGDGGAAFWPLLTGLLRAKEMLLLGSRVSPEEAKSLGLANRVVPAEDLMTESLELAKRLAALPPQAIQDTKRSLNIHLKTAMNTVLDFSLATESESFGTPEVAAAVAKIRAKKRDQQT</sequence>
<dbReference type="InterPro" id="IPR029045">
    <property type="entry name" value="ClpP/crotonase-like_dom_sf"/>
</dbReference>
<proteinExistence type="predicted"/>
<dbReference type="InterPro" id="IPR051053">
    <property type="entry name" value="ECH/Chromodomain_protein"/>
</dbReference>
<dbReference type="PANTHER" id="PTHR43684:SF1">
    <property type="entry name" value="ENOYL-COA DELTA ISOMERASE 2"/>
    <property type="match status" value="1"/>
</dbReference>
<accession>A0A4V2XP23</accession>
<dbReference type="PANTHER" id="PTHR43684">
    <property type="match status" value="1"/>
</dbReference>
<protein>
    <submittedName>
        <fullName evidence="4">Enoyl-CoA hydratase/isomerase family protein</fullName>
    </submittedName>
</protein>
<keyword evidence="2" id="KW-0576">Peroxisome</keyword>
<evidence type="ECO:0000313" key="5">
    <source>
        <dbReference type="Proteomes" id="UP000295431"/>
    </source>
</evidence>
<dbReference type="GO" id="GO:0004165">
    <property type="term" value="F:delta(3)-delta(2)-enoyl-CoA isomerase activity"/>
    <property type="evidence" value="ECO:0007669"/>
    <property type="project" value="UniProtKB-ARBA"/>
</dbReference>
<evidence type="ECO:0000256" key="1">
    <source>
        <dbReference type="ARBA" id="ARBA00004275"/>
    </source>
</evidence>
<name>A0A4V2XP23_9ACTN</name>
<reference evidence="4 5" key="1">
    <citation type="submission" date="2019-03" db="EMBL/GenBank/DDBJ databases">
        <title>Draft genome sequences of novel Actinobacteria.</title>
        <authorList>
            <person name="Sahin N."/>
            <person name="Ay H."/>
            <person name="Saygin H."/>
        </authorList>
    </citation>
    <scope>NUCLEOTIDE SEQUENCE [LARGE SCALE GENOMIC DNA]</scope>
    <source>
        <strain evidence="4 5">DSM 45347</strain>
    </source>
</reference>
<dbReference type="OrthoDB" id="4699757at2"/>
<dbReference type="EMBL" id="SMJW01000001">
    <property type="protein sequence ID" value="TDC20366.1"/>
    <property type="molecule type" value="Genomic_DNA"/>
</dbReference>
<dbReference type="CDD" id="cd06558">
    <property type="entry name" value="crotonase-like"/>
    <property type="match status" value="1"/>
</dbReference>
<gene>
    <name evidence="4" type="ORF">E1284_00330</name>
</gene>
<evidence type="ECO:0000256" key="2">
    <source>
        <dbReference type="ARBA" id="ARBA00023140"/>
    </source>
</evidence>
<dbReference type="AlphaFoldDB" id="A0A4V2XP23"/>
<dbReference type="InterPro" id="IPR001753">
    <property type="entry name" value="Enoyl-CoA_hydra/iso"/>
</dbReference>
<comment type="subcellular location">
    <subcellularLocation>
        <location evidence="1">Peroxisome</location>
    </subcellularLocation>
</comment>
<keyword evidence="3 4" id="KW-0413">Isomerase</keyword>
<evidence type="ECO:0000256" key="3">
    <source>
        <dbReference type="ARBA" id="ARBA00023235"/>
    </source>
</evidence>
<keyword evidence="5" id="KW-1185">Reference proteome</keyword>
<organism evidence="4 5">
    <name type="scientific">Actinomadura bangladeshensis</name>
    <dbReference type="NCBI Taxonomy" id="453573"/>
    <lineage>
        <taxon>Bacteria</taxon>
        <taxon>Bacillati</taxon>
        <taxon>Actinomycetota</taxon>
        <taxon>Actinomycetes</taxon>
        <taxon>Streptosporangiales</taxon>
        <taxon>Thermomonosporaceae</taxon>
        <taxon>Actinomadura</taxon>
    </lineage>
</organism>
<comment type="caution">
    <text evidence="4">The sequence shown here is derived from an EMBL/GenBank/DDBJ whole genome shotgun (WGS) entry which is preliminary data.</text>
</comment>
<dbReference type="Gene3D" id="3.90.226.10">
    <property type="entry name" value="2-enoyl-CoA Hydratase, Chain A, domain 1"/>
    <property type="match status" value="1"/>
</dbReference>
<evidence type="ECO:0000313" key="4">
    <source>
        <dbReference type="EMBL" id="TDC20366.1"/>
    </source>
</evidence>
<dbReference type="Pfam" id="PF00378">
    <property type="entry name" value="ECH_1"/>
    <property type="match status" value="1"/>
</dbReference>
<dbReference type="RefSeq" id="WP_131935852.1">
    <property type="nucleotide sequence ID" value="NZ_BAAAMX010000002.1"/>
</dbReference>
<dbReference type="Proteomes" id="UP000295431">
    <property type="component" value="Unassembled WGS sequence"/>
</dbReference>